<dbReference type="CDD" id="cd03257">
    <property type="entry name" value="ABC_NikE_OppD_transporters"/>
    <property type="match status" value="1"/>
</dbReference>
<evidence type="ECO:0000313" key="7">
    <source>
        <dbReference type="Proteomes" id="UP001225356"/>
    </source>
</evidence>
<sequence>MSGPRVLEVRGVDFTYRGGPAVLTDVSFSVEAGRNLALVGESGSGKTTLVRLLLGLLRPAAGQVLLDGEGLPGRERALRRAVQPVFQDPYSSLDPRQRVDRIVAEPLRSLGLVPAGDRPELARRVAEALRSVGLPEEAARRYPHEFSGGQRQRVAIARAIVCGPRVLLADEPVSALDVATKVRLIDLLAELRESRGLTVVMVSHDLTVTASLCEDTVVLERGRVVERGDTAAVLGSPRHPYTRRLVACVPALPEPGGNVHRL</sequence>
<accession>A0ABT9Q5Q9</accession>
<protein>
    <submittedName>
        <fullName evidence="6">ABC-type dipeptide/oligopeptide/nickel transport system ATPase subunit</fullName>
    </submittedName>
</protein>
<dbReference type="SMART" id="SM00382">
    <property type="entry name" value="AAA"/>
    <property type="match status" value="1"/>
</dbReference>
<keyword evidence="2" id="KW-0813">Transport</keyword>
<feature type="domain" description="ABC transporter" evidence="5">
    <location>
        <begin position="7"/>
        <end position="246"/>
    </location>
</feature>
<organism evidence="6 7">
    <name type="scientific">Streptosporangium lutulentum</name>
    <dbReference type="NCBI Taxonomy" id="1461250"/>
    <lineage>
        <taxon>Bacteria</taxon>
        <taxon>Bacillati</taxon>
        <taxon>Actinomycetota</taxon>
        <taxon>Actinomycetes</taxon>
        <taxon>Streptosporangiales</taxon>
        <taxon>Streptosporangiaceae</taxon>
        <taxon>Streptosporangium</taxon>
    </lineage>
</organism>
<dbReference type="InterPro" id="IPR003593">
    <property type="entry name" value="AAA+_ATPase"/>
</dbReference>
<dbReference type="Pfam" id="PF00005">
    <property type="entry name" value="ABC_tran"/>
    <property type="match status" value="1"/>
</dbReference>
<dbReference type="Proteomes" id="UP001225356">
    <property type="component" value="Unassembled WGS sequence"/>
</dbReference>
<dbReference type="PROSITE" id="PS50893">
    <property type="entry name" value="ABC_TRANSPORTER_2"/>
    <property type="match status" value="1"/>
</dbReference>
<keyword evidence="3" id="KW-0547">Nucleotide-binding</keyword>
<dbReference type="EMBL" id="JAUSQU010000001">
    <property type="protein sequence ID" value="MDP9841716.1"/>
    <property type="molecule type" value="Genomic_DNA"/>
</dbReference>
<comment type="similarity">
    <text evidence="1">Belongs to the ABC transporter superfamily.</text>
</comment>
<evidence type="ECO:0000256" key="1">
    <source>
        <dbReference type="ARBA" id="ARBA00005417"/>
    </source>
</evidence>
<name>A0ABT9Q5Q9_9ACTN</name>
<dbReference type="Gene3D" id="3.40.50.300">
    <property type="entry name" value="P-loop containing nucleotide triphosphate hydrolases"/>
    <property type="match status" value="1"/>
</dbReference>
<reference evidence="6 7" key="1">
    <citation type="submission" date="2023-07" db="EMBL/GenBank/DDBJ databases">
        <title>Sequencing the genomes of 1000 actinobacteria strains.</title>
        <authorList>
            <person name="Klenk H.-P."/>
        </authorList>
    </citation>
    <scope>NUCLEOTIDE SEQUENCE [LARGE SCALE GENOMIC DNA]</scope>
    <source>
        <strain evidence="6 7">DSM 46740</strain>
    </source>
</reference>
<evidence type="ECO:0000256" key="2">
    <source>
        <dbReference type="ARBA" id="ARBA00022448"/>
    </source>
</evidence>
<dbReference type="PANTHER" id="PTHR43776">
    <property type="entry name" value="TRANSPORT ATP-BINDING PROTEIN"/>
    <property type="match status" value="1"/>
</dbReference>
<dbReference type="InterPro" id="IPR017871">
    <property type="entry name" value="ABC_transporter-like_CS"/>
</dbReference>
<gene>
    <name evidence="6" type="ORF">J2853_000927</name>
</gene>
<evidence type="ECO:0000256" key="4">
    <source>
        <dbReference type="ARBA" id="ARBA00022840"/>
    </source>
</evidence>
<evidence type="ECO:0000256" key="3">
    <source>
        <dbReference type="ARBA" id="ARBA00022741"/>
    </source>
</evidence>
<dbReference type="PROSITE" id="PS00211">
    <property type="entry name" value="ABC_TRANSPORTER_1"/>
    <property type="match status" value="1"/>
</dbReference>
<dbReference type="InterPro" id="IPR003439">
    <property type="entry name" value="ABC_transporter-like_ATP-bd"/>
</dbReference>
<dbReference type="InterPro" id="IPR050319">
    <property type="entry name" value="ABC_transp_ATP-bind"/>
</dbReference>
<keyword evidence="7" id="KW-1185">Reference proteome</keyword>
<dbReference type="RefSeq" id="WP_307555277.1">
    <property type="nucleotide sequence ID" value="NZ_JAUSQU010000001.1"/>
</dbReference>
<evidence type="ECO:0000313" key="6">
    <source>
        <dbReference type="EMBL" id="MDP9841716.1"/>
    </source>
</evidence>
<dbReference type="InterPro" id="IPR027417">
    <property type="entry name" value="P-loop_NTPase"/>
</dbReference>
<proteinExistence type="inferred from homology"/>
<dbReference type="PANTHER" id="PTHR43776:SF7">
    <property type="entry name" value="D,D-DIPEPTIDE TRANSPORT ATP-BINDING PROTEIN DDPF-RELATED"/>
    <property type="match status" value="1"/>
</dbReference>
<comment type="caution">
    <text evidence="6">The sequence shown here is derived from an EMBL/GenBank/DDBJ whole genome shotgun (WGS) entry which is preliminary data.</text>
</comment>
<dbReference type="SUPFAM" id="SSF52540">
    <property type="entry name" value="P-loop containing nucleoside triphosphate hydrolases"/>
    <property type="match status" value="1"/>
</dbReference>
<dbReference type="InterPro" id="IPR013563">
    <property type="entry name" value="Oligopep_ABC_C"/>
</dbReference>
<dbReference type="Pfam" id="PF08352">
    <property type="entry name" value="oligo_HPY"/>
    <property type="match status" value="1"/>
</dbReference>
<evidence type="ECO:0000259" key="5">
    <source>
        <dbReference type="PROSITE" id="PS50893"/>
    </source>
</evidence>
<keyword evidence="4" id="KW-0067">ATP-binding</keyword>